<dbReference type="Pfam" id="PF05437">
    <property type="entry name" value="AzlD"/>
    <property type="match status" value="1"/>
</dbReference>
<dbReference type="OrthoDB" id="3177005at2"/>
<evidence type="ECO:0000256" key="3">
    <source>
        <dbReference type="ARBA" id="ARBA00022448"/>
    </source>
</evidence>
<feature type="transmembrane region" description="Helical" evidence="8">
    <location>
        <begin position="13"/>
        <end position="31"/>
    </location>
</feature>
<keyword evidence="6 8" id="KW-1133">Transmembrane helix</keyword>
<dbReference type="KEGG" id="aka:TKWG_18420"/>
<proteinExistence type="inferred from homology"/>
<dbReference type="EMBL" id="CP003555">
    <property type="protein sequence ID" value="AFK63548.1"/>
    <property type="molecule type" value="Genomic_DNA"/>
</dbReference>
<dbReference type="AlphaFoldDB" id="I3UEW0"/>
<comment type="subcellular location">
    <subcellularLocation>
        <location evidence="1">Cell membrane</location>
        <topology evidence="1">Multi-pass membrane protein</topology>
    </subcellularLocation>
</comment>
<feature type="transmembrane region" description="Helical" evidence="8">
    <location>
        <begin position="43"/>
        <end position="62"/>
    </location>
</feature>
<evidence type="ECO:0000256" key="7">
    <source>
        <dbReference type="ARBA" id="ARBA00023136"/>
    </source>
</evidence>
<evidence type="ECO:0000313" key="10">
    <source>
        <dbReference type="Proteomes" id="UP000005267"/>
    </source>
</evidence>
<gene>
    <name evidence="9" type="ordered locus">TKWG_18420</name>
</gene>
<dbReference type="STRING" id="1036672.TKWG_18420"/>
<feature type="transmembrane region" description="Helical" evidence="8">
    <location>
        <begin position="190"/>
        <end position="212"/>
    </location>
</feature>
<dbReference type="RefSeq" id="WP_014751639.1">
    <property type="nucleotide sequence ID" value="NC_017964.1"/>
</dbReference>
<dbReference type="Proteomes" id="UP000005267">
    <property type="component" value="Chromosome"/>
</dbReference>
<dbReference type="GO" id="GO:1903785">
    <property type="term" value="P:L-valine transmembrane transport"/>
    <property type="evidence" value="ECO:0007669"/>
    <property type="project" value="TreeGrafter"/>
</dbReference>
<evidence type="ECO:0000256" key="1">
    <source>
        <dbReference type="ARBA" id="ARBA00004651"/>
    </source>
</evidence>
<evidence type="ECO:0000256" key="2">
    <source>
        <dbReference type="ARBA" id="ARBA00010735"/>
    </source>
</evidence>
<feature type="transmembrane region" description="Helical" evidence="8">
    <location>
        <begin position="285"/>
        <end position="304"/>
    </location>
</feature>
<reference evidence="10" key="2">
    <citation type="journal article" date="2013" name="PLoS ONE">
        <title>Genome implosion elicits host-confinement in Alcaligenaceae: evidence from the comparative genomics of Tetrathiobacter kashmirensis, a pathogen in the making.</title>
        <authorList>
            <person name="Ghosh W."/>
            <person name="Alam M."/>
            <person name="Roy C."/>
            <person name="Pyne P."/>
            <person name="George A."/>
            <person name="Chakraborty R."/>
            <person name="Majumder S."/>
            <person name="Agarwal A."/>
            <person name="Chakraborty S."/>
            <person name="Majumdar S."/>
            <person name="Gupta S.K."/>
        </authorList>
    </citation>
    <scope>NUCLEOTIDE SEQUENCE [LARGE SCALE GENOMIC DNA]</scope>
    <source>
        <strain evidence="10">WT001</strain>
    </source>
</reference>
<sequence length="356" mass="37502">MSVLRNGLHGVRAGVPVLLGYVPVAMAYGIAAKGVGLSFWETVLISVFVYAGASQFFILAAIKLGTPLPGIVAMVSLLNARHLLYGPLIAKWLPQALQSRLQAAFLLTDEVFATAFHAMGHQPANAQFAWYMGLGLTAWLSWIGGTIIGLIAGSGLTAQFPQVDQILRFALVALFFSLALLSVKRPMLRALLIASVITLLCLIYAGTTPAILAGTVSAWLCFVPGNQAALSDNGEAPQKDMGGGLMGQTEFWLAIIIMAVVTWLTRALPFVLMRKSTIFGRLASGRFVILGPALLVSMTVVVVYSDLQQATGATSVLSYFCGLVAAGVCARLTRNAGFAVLAGMAGYGAALLLLPV</sequence>
<evidence type="ECO:0000256" key="5">
    <source>
        <dbReference type="ARBA" id="ARBA00022692"/>
    </source>
</evidence>
<evidence type="ECO:0000313" key="9">
    <source>
        <dbReference type="EMBL" id="AFK63548.1"/>
    </source>
</evidence>
<comment type="similarity">
    <text evidence="2">Belongs to the AzlC family.</text>
</comment>
<dbReference type="HOGENOM" id="CLU_884731_0_0_4"/>
<accession>I3UEW0</accession>
<keyword evidence="4" id="KW-1003">Cell membrane</keyword>
<dbReference type="Pfam" id="PF03591">
    <property type="entry name" value="AzlC"/>
    <property type="match status" value="1"/>
</dbReference>
<evidence type="ECO:0000256" key="4">
    <source>
        <dbReference type="ARBA" id="ARBA00022475"/>
    </source>
</evidence>
<feature type="transmembrane region" description="Helical" evidence="8">
    <location>
        <begin position="336"/>
        <end position="354"/>
    </location>
</feature>
<dbReference type="PANTHER" id="PTHR34979">
    <property type="entry name" value="INNER MEMBRANE PROTEIN YGAZ"/>
    <property type="match status" value="1"/>
</dbReference>
<organism evidence="9 10">
    <name type="scientific">Advenella kashmirensis (strain DSM 17095 / LMG 22695 / WT001)</name>
    <name type="common">Tetrathiobacter kashmirensis</name>
    <dbReference type="NCBI Taxonomy" id="1036672"/>
    <lineage>
        <taxon>Bacteria</taxon>
        <taxon>Pseudomonadati</taxon>
        <taxon>Pseudomonadota</taxon>
        <taxon>Betaproteobacteria</taxon>
        <taxon>Burkholderiales</taxon>
        <taxon>Alcaligenaceae</taxon>
    </lineage>
</organism>
<dbReference type="GO" id="GO:0005886">
    <property type="term" value="C:plasma membrane"/>
    <property type="evidence" value="ECO:0007669"/>
    <property type="project" value="UniProtKB-SubCell"/>
</dbReference>
<dbReference type="InterPro" id="IPR008407">
    <property type="entry name" value="Brnchd-chn_aa_trnsp_AzlD"/>
</dbReference>
<feature type="transmembrane region" description="Helical" evidence="8">
    <location>
        <begin position="251"/>
        <end position="273"/>
    </location>
</feature>
<reference evidence="9 10" key="1">
    <citation type="journal article" date="2011" name="J. Bacteriol.">
        <title>Whole-genome shotgun sequencing of the sulfur-oxidizing chemoautotroph Tetrathiobacter kashmirensis.</title>
        <authorList>
            <person name="Ghosh W."/>
            <person name="George A."/>
            <person name="Agarwal A."/>
            <person name="Raj P."/>
            <person name="Alam M."/>
            <person name="Pyne P."/>
            <person name="Das Gupta S.K."/>
        </authorList>
    </citation>
    <scope>NUCLEOTIDE SEQUENCE [LARGE SCALE GENOMIC DNA]</scope>
    <source>
        <strain evidence="9 10">WT001</strain>
    </source>
</reference>
<dbReference type="InterPro" id="IPR011606">
    <property type="entry name" value="Brnchd-chn_aa_trnsp_permease"/>
</dbReference>
<evidence type="ECO:0000256" key="8">
    <source>
        <dbReference type="SAM" id="Phobius"/>
    </source>
</evidence>
<evidence type="ECO:0000256" key="6">
    <source>
        <dbReference type="ARBA" id="ARBA00022989"/>
    </source>
</evidence>
<keyword evidence="5 8" id="KW-0812">Transmembrane</keyword>
<keyword evidence="3" id="KW-0813">Transport</keyword>
<protein>
    <submittedName>
        <fullName evidence="9">Membrane protein</fullName>
    </submittedName>
</protein>
<keyword evidence="7 8" id="KW-0472">Membrane</keyword>
<feature type="transmembrane region" description="Helical" evidence="8">
    <location>
        <begin position="128"/>
        <end position="153"/>
    </location>
</feature>
<feature type="transmembrane region" description="Helical" evidence="8">
    <location>
        <begin position="310"/>
        <end position="329"/>
    </location>
</feature>
<feature type="transmembrane region" description="Helical" evidence="8">
    <location>
        <begin position="165"/>
        <end position="183"/>
    </location>
</feature>
<dbReference type="PANTHER" id="PTHR34979:SF1">
    <property type="entry name" value="INNER MEMBRANE PROTEIN YGAZ"/>
    <property type="match status" value="1"/>
</dbReference>
<name>I3UEW0_ADVKW</name>
<keyword evidence="10" id="KW-1185">Reference proteome</keyword>